<feature type="region of interest" description="Disordered" evidence="1">
    <location>
        <begin position="120"/>
        <end position="192"/>
    </location>
</feature>
<dbReference type="Proteomes" id="UP001519460">
    <property type="component" value="Unassembled WGS sequence"/>
</dbReference>
<evidence type="ECO:0000256" key="1">
    <source>
        <dbReference type="SAM" id="MobiDB-lite"/>
    </source>
</evidence>
<reference evidence="2 3" key="1">
    <citation type="journal article" date="2023" name="Sci. Data">
        <title>Genome assembly of the Korean intertidal mud-creeper Batillaria attramentaria.</title>
        <authorList>
            <person name="Patra A.K."/>
            <person name="Ho P.T."/>
            <person name="Jun S."/>
            <person name="Lee S.J."/>
            <person name="Kim Y."/>
            <person name="Won Y.J."/>
        </authorList>
    </citation>
    <scope>NUCLEOTIDE SEQUENCE [LARGE SCALE GENOMIC DNA]</scope>
    <source>
        <strain evidence="2">Wonlab-2016</strain>
    </source>
</reference>
<protein>
    <submittedName>
        <fullName evidence="2">Uncharacterized protein</fullName>
    </submittedName>
</protein>
<organism evidence="2 3">
    <name type="scientific">Batillaria attramentaria</name>
    <dbReference type="NCBI Taxonomy" id="370345"/>
    <lineage>
        <taxon>Eukaryota</taxon>
        <taxon>Metazoa</taxon>
        <taxon>Spiralia</taxon>
        <taxon>Lophotrochozoa</taxon>
        <taxon>Mollusca</taxon>
        <taxon>Gastropoda</taxon>
        <taxon>Caenogastropoda</taxon>
        <taxon>Sorbeoconcha</taxon>
        <taxon>Cerithioidea</taxon>
        <taxon>Batillariidae</taxon>
        <taxon>Batillaria</taxon>
    </lineage>
</organism>
<dbReference type="EMBL" id="JACVVK020000267">
    <property type="protein sequence ID" value="KAK7481083.1"/>
    <property type="molecule type" value="Genomic_DNA"/>
</dbReference>
<accession>A0ABD0K1N9</accession>
<evidence type="ECO:0000313" key="3">
    <source>
        <dbReference type="Proteomes" id="UP001519460"/>
    </source>
</evidence>
<comment type="caution">
    <text evidence="2">The sequence shown here is derived from an EMBL/GenBank/DDBJ whole genome shotgun (WGS) entry which is preliminary data.</text>
</comment>
<evidence type="ECO:0000313" key="2">
    <source>
        <dbReference type="EMBL" id="KAK7481083.1"/>
    </source>
</evidence>
<sequence length="192" mass="20512">NPSPLAHCPGERLSLAGTPGAGGRVAQHWRLTRLPPFKHLAPVFCLRGAVVSHLPNRKFKQVQIGPASFVSASLAISDHRFRLVGFGITVQKGGSGGVGADADQAYNSEGKFQTVIQDISPALNSPNPQDMSPALNSPTPQDISPALNSPTPQDISPALNSPTPQDISPALNSPNPQDIQQRFRHLQPYPRR</sequence>
<feature type="compositionally biased region" description="Polar residues" evidence="1">
    <location>
        <begin position="120"/>
        <end position="180"/>
    </location>
</feature>
<gene>
    <name evidence="2" type="ORF">BaRGS_00027623</name>
</gene>
<dbReference type="AlphaFoldDB" id="A0ABD0K1N9"/>
<feature type="non-terminal residue" evidence="2">
    <location>
        <position position="1"/>
    </location>
</feature>
<keyword evidence="3" id="KW-1185">Reference proteome</keyword>
<feature type="compositionally biased region" description="Basic residues" evidence="1">
    <location>
        <begin position="182"/>
        <end position="192"/>
    </location>
</feature>
<proteinExistence type="predicted"/>
<name>A0ABD0K1N9_9CAEN</name>